<dbReference type="CDD" id="cd00086">
    <property type="entry name" value="homeodomain"/>
    <property type="match status" value="1"/>
</dbReference>
<evidence type="ECO:0000313" key="12">
    <source>
        <dbReference type="Proteomes" id="UP001519460"/>
    </source>
</evidence>
<dbReference type="PRINTS" id="PR00026">
    <property type="entry name" value="ENGRAILED"/>
</dbReference>
<dbReference type="SMART" id="SM00389">
    <property type="entry name" value="HOX"/>
    <property type="match status" value="1"/>
</dbReference>
<evidence type="ECO:0000256" key="7">
    <source>
        <dbReference type="PROSITE-ProRule" id="PRU00108"/>
    </source>
</evidence>
<keyword evidence="3" id="KW-0217">Developmental protein</keyword>
<dbReference type="AlphaFoldDB" id="A0ABD0K538"/>
<dbReference type="Pfam" id="PF10525">
    <property type="entry name" value="Engrail_1_C_sig"/>
    <property type="match status" value="1"/>
</dbReference>
<dbReference type="InterPro" id="IPR000047">
    <property type="entry name" value="HTH_motif"/>
</dbReference>
<evidence type="ECO:0000256" key="2">
    <source>
        <dbReference type="ARBA" id="ARBA00010896"/>
    </source>
</evidence>
<dbReference type="PANTHER" id="PTHR24341:SF6">
    <property type="entry name" value="HOMEOBOX PROTEIN INVECTED"/>
    <property type="match status" value="1"/>
</dbReference>
<dbReference type="SUPFAM" id="SSF46689">
    <property type="entry name" value="Homeodomain-like"/>
    <property type="match status" value="1"/>
</dbReference>
<dbReference type="GO" id="GO:0030154">
    <property type="term" value="P:cell differentiation"/>
    <property type="evidence" value="ECO:0007669"/>
    <property type="project" value="UniProtKB-ARBA"/>
</dbReference>
<dbReference type="PANTHER" id="PTHR24341">
    <property type="entry name" value="HOMEOBOX PROTEIN ENGRAILED"/>
    <property type="match status" value="1"/>
</dbReference>
<feature type="non-terminal residue" evidence="11">
    <location>
        <position position="1"/>
    </location>
</feature>
<protein>
    <recommendedName>
        <fullName evidence="10">Homeobox domain-containing protein</fullName>
    </recommendedName>
</protein>
<reference evidence="11 12" key="1">
    <citation type="journal article" date="2023" name="Sci. Data">
        <title>Genome assembly of the Korean intertidal mud-creeper Batillaria attramentaria.</title>
        <authorList>
            <person name="Patra A.K."/>
            <person name="Ho P.T."/>
            <person name="Jun S."/>
            <person name="Lee S.J."/>
            <person name="Kim Y."/>
            <person name="Won Y.J."/>
        </authorList>
    </citation>
    <scope>NUCLEOTIDE SEQUENCE [LARGE SCALE GENOMIC DNA]</scope>
    <source>
        <strain evidence="11">Wonlab-2016</strain>
    </source>
</reference>
<dbReference type="InterPro" id="IPR001356">
    <property type="entry name" value="HD"/>
</dbReference>
<dbReference type="InterPro" id="IPR017970">
    <property type="entry name" value="Homeobox_CS"/>
</dbReference>
<dbReference type="PROSITE" id="PS50071">
    <property type="entry name" value="HOMEOBOX_2"/>
    <property type="match status" value="1"/>
</dbReference>
<dbReference type="InterPro" id="IPR000747">
    <property type="entry name" value="HD_engrailed"/>
</dbReference>
<evidence type="ECO:0000256" key="6">
    <source>
        <dbReference type="ARBA" id="ARBA00023242"/>
    </source>
</evidence>
<dbReference type="Gene3D" id="1.10.10.60">
    <property type="entry name" value="Homeodomain-like"/>
    <property type="match status" value="1"/>
</dbReference>
<keyword evidence="4 7" id="KW-0238">DNA-binding</keyword>
<evidence type="ECO:0000256" key="1">
    <source>
        <dbReference type="ARBA" id="ARBA00004123"/>
    </source>
</evidence>
<evidence type="ECO:0000256" key="4">
    <source>
        <dbReference type="ARBA" id="ARBA00023125"/>
    </source>
</evidence>
<evidence type="ECO:0000256" key="5">
    <source>
        <dbReference type="ARBA" id="ARBA00023155"/>
    </source>
</evidence>
<dbReference type="Proteomes" id="UP001519460">
    <property type="component" value="Unassembled WGS sequence"/>
</dbReference>
<gene>
    <name evidence="11" type="ORF">BaRGS_00026677</name>
</gene>
<comment type="subcellular location">
    <subcellularLocation>
        <location evidence="1 7 8">Nucleus</location>
    </subcellularLocation>
</comment>
<feature type="region of interest" description="Disordered" evidence="9">
    <location>
        <begin position="1"/>
        <end position="25"/>
    </location>
</feature>
<dbReference type="InterPro" id="IPR050720">
    <property type="entry name" value="Engrailed_Homeobox_TFs"/>
</dbReference>
<dbReference type="GO" id="GO:0003677">
    <property type="term" value="F:DNA binding"/>
    <property type="evidence" value="ECO:0007669"/>
    <property type="project" value="UniProtKB-UniRule"/>
</dbReference>
<evidence type="ECO:0000256" key="9">
    <source>
        <dbReference type="SAM" id="MobiDB-lite"/>
    </source>
</evidence>
<keyword evidence="6 7" id="KW-0539">Nucleus</keyword>
<accession>A0ABD0K538</accession>
<evidence type="ECO:0000256" key="8">
    <source>
        <dbReference type="RuleBase" id="RU000682"/>
    </source>
</evidence>
<keyword evidence="12" id="KW-1185">Reference proteome</keyword>
<comment type="similarity">
    <text evidence="2">Belongs to the engrailed homeobox family.</text>
</comment>
<dbReference type="PRINTS" id="PR00031">
    <property type="entry name" value="HTHREPRESSR"/>
</dbReference>
<dbReference type="Pfam" id="PF00046">
    <property type="entry name" value="Homeodomain"/>
    <property type="match status" value="1"/>
</dbReference>
<dbReference type="PRINTS" id="PR00024">
    <property type="entry name" value="HOMEOBOX"/>
</dbReference>
<evidence type="ECO:0000313" key="11">
    <source>
        <dbReference type="EMBL" id="KAK7482093.1"/>
    </source>
</evidence>
<name>A0ABD0K538_9CAEN</name>
<sequence length="114" mass="13204">PRYRKPRQNKASTEKRPRTAFSSSQLHRLRTEFQDCPYLSETRRMTLARELGLTESQVKIWFQNKRAKLKKGCGVRNPLAQLLIEEGLYNHSTIVVRGDKDDTNSDQATTPTKN</sequence>
<dbReference type="InterPro" id="IPR009057">
    <property type="entry name" value="Homeodomain-like_sf"/>
</dbReference>
<evidence type="ECO:0000256" key="3">
    <source>
        <dbReference type="ARBA" id="ARBA00022473"/>
    </source>
</evidence>
<dbReference type="GO" id="GO:0005634">
    <property type="term" value="C:nucleus"/>
    <property type="evidence" value="ECO:0007669"/>
    <property type="project" value="UniProtKB-SubCell"/>
</dbReference>
<dbReference type="InterPro" id="IPR019549">
    <property type="entry name" value="Homeobox-engrailed_C-terminal"/>
</dbReference>
<feature type="DNA-binding region" description="Homeobox" evidence="7">
    <location>
        <begin position="14"/>
        <end position="73"/>
    </location>
</feature>
<organism evidence="11 12">
    <name type="scientific">Batillaria attramentaria</name>
    <dbReference type="NCBI Taxonomy" id="370345"/>
    <lineage>
        <taxon>Eukaryota</taxon>
        <taxon>Metazoa</taxon>
        <taxon>Spiralia</taxon>
        <taxon>Lophotrochozoa</taxon>
        <taxon>Mollusca</taxon>
        <taxon>Gastropoda</taxon>
        <taxon>Caenogastropoda</taxon>
        <taxon>Sorbeoconcha</taxon>
        <taxon>Cerithioidea</taxon>
        <taxon>Batillariidae</taxon>
        <taxon>Batillaria</taxon>
    </lineage>
</organism>
<dbReference type="PROSITE" id="PS00027">
    <property type="entry name" value="HOMEOBOX_1"/>
    <property type="match status" value="1"/>
</dbReference>
<proteinExistence type="inferred from homology"/>
<keyword evidence="5 7" id="KW-0371">Homeobox</keyword>
<dbReference type="InterPro" id="IPR020479">
    <property type="entry name" value="HD_metazoa"/>
</dbReference>
<feature type="domain" description="Homeobox" evidence="10">
    <location>
        <begin position="12"/>
        <end position="72"/>
    </location>
</feature>
<dbReference type="GO" id="GO:0007399">
    <property type="term" value="P:nervous system development"/>
    <property type="evidence" value="ECO:0007669"/>
    <property type="project" value="UniProtKB-ARBA"/>
</dbReference>
<comment type="caution">
    <text evidence="11">The sequence shown here is derived from an EMBL/GenBank/DDBJ whole genome shotgun (WGS) entry which is preliminary data.</text>
</comment>
<evidence type="ECO:0000259" key="10">
    <source>
        <dbReference type="PROSITE" id="PS50071"/>
    </source>
</evidence>
<dbReference type="EMBL" id="JACVVK020000251">
    <property type="protein sequence ID" value="KAK7482093.1"/>
    <property type="molecule type" value="Genomic_DNA"/>
</dbReference>